<feature type="transmembrane region" description="Helical" evidence="1">
    <location>
        <begin position="35"/>
        <end position="55"/>
    </location>
</feature>
<keyword evidence="1" id="KW-1133">Transmembrane helix</keyword>
<dbReference type="Gene3D" id="1.20.1730.10">
    <property type="entry name" value="Sodium/glucose cotransporter"/>
    <property type="match status" value="1"/>
</dbReference>
<sequence length="125" mass="13906">MPEKRQVLISRLVMIGMGAIGLFVGMRLTNLISTIMAALSLMTPLAILMIGFFLLPPKFSRKSTCWWSWGMGSAAYLACTFINPAWKIAGQVIYTTLVFTVLGYIISLLVDQRLAKKIGYVEKVK</sequence>
<feature type="transmembrane region" description="Helical" evidence="1">
    <location>
        <begin position="12"/>
        <end position="29"/>
    </location>
</feature>
<accession>A0A645DND6</accession>
<keyword evidence="1" id="KW-0472">Membrane</keyword>
<gene>
    <name evidence="2" type="ORF">SDC9_137903</name>
</gene>
<dbReference type="AlphaFoldDB" id="A0A645DND6"/>
<dbReference type="EMBL" id="VSSQ01037942">
    <property type="protein sequence ID" value="MPM90781.1"/>
    <property type="molecule type" value="Genomic_DNA"/>
</dbReference>
<proteinExistence type="predicted"/>
<name>A0A645DND6_9ZZZZ</name>
<protein>
    <submittedName>
        <fullName evidence="2">Uncharacterized protein</fullName>
    </submittedName>
</protein>
<evidence type="ECO:0000313" key="2">
    <source>
        <dbReference type="EMBL" id="MPM90781.1"/>
    </source>
</evidence>
<keyword evidence="1" id="KW-0812">Transmembrane</keyword>
<comment type="caution">
    <text evidence="2">The sequence shown here is derived from an EMBL/GenBank/DDBJ whole genome shotgun (WGS) entry which is preliminary data.</text>
</comment>
<dbReference type="InterPro" id="IPR038377">
    <property type="entry name" value="Na/Glc_symporter_sf"/>
</dbReference>
<organism evidence="2">
    <name type="scientific">bioreactor metagenome</name>
    <dbReference type="NCBI Taxonomy" id="1076179"/>
    <lineage>
        <taxon>unclassified sequences</taxon>
        <taxon>metagenomes</taxon>
        <taxon>ecological metagenomes</taxon>
    </lineage>
</organism>
<feature type="transmembrane region" description="Helical" evidence="1">
    <location>
        <begin position="67"/>
        <end position="86"/>
    </location>
</feature>
<reference evidence="2" key="1">
    <citation type="submission" date="2019-08" db="EMBL/GenBank/DDBJ databases">
        <authorList>
            <person name="Kucharzyk K."/>
            <person name="Murdoch R.W."/>
            <person name="Higgins S."/>
            <person name="Loffler F."/>
        </authorList>
    </citation>
    <scope>NUCLEOTIDE SEQUENCE</scope>
</reference>
<feature type="transmembrane region" description="Helical" evidence="1">
    <location>
        <begin position="92"/>
        <end position="110"/>
    </location>
</feature>
<evidence type="ECO:0000256" key="1">
    <source>
        <dbReference type="SAM" id="Phobius"/>
    </source>
</evidence>